<dbReference type="AlphaFoldDB" id="A0A4Z2EX11"/>
<keyword evidence="3" id="KW-1185">Reference proteome</keyword>
<evidence type="ECO:0000256" key="1">
    <source>
        <dbReference type="SAM" id="MobiDB-lite"/>
    </source>
</evidence>
<evidence type="ECO:0000313" key="3">
    <source>
        <dbReference type="Proteomes" id="UP000314294"/>
    </source>
</evidence>
<name>A0A4Z2EX11_9TELE</name>
<evidence type="ECO:0000313" key="2">
    <source>
        <dbReference type="EMBL" id="TNN33338.1"/>
    </source>
</evidence>
<proteinExistence type="predicted"/>
<comment type="caution">
    <text evidence="2">The sequence shown here is derived from an EMBL/GenBank/DDBJ whole genome shotgun (WGS) entry which is preliminary data.</text>
</comment>
<dbReference type="Proteomes" id="UP000314294">
    <property type="component" value="Unassembled WGS sequence"/>
</dbReference>
<gene>
    <name evidence="2" type="ORF">EYF80_056498</name>
</gene>
<dbReference type="EMBL" id="SRLO01002271">
    <property type="protein sequence ID" value="TNN33338.1"/>
    <property type="molecule type" value="Genomic_DNA"/>
</dbReference>
<feature type="compositionally biased region" description="Low complexity" evidence="1">
    <location>
        <begin position="1"/>
        <end position="11"/>
    </location>
</feature>
<reference evidence="2 3" key="1">
    <citation type="submission" date="2019-03" db="EMBL/GenBank/DDBJ databases">
        <title>First draft genome of Liparis tanakae, snailfish: a comprehensive survey of snailfish specific genes.</title>
        <authorList>
            <person name="Kim W."/>
            <person name="Song I."/>
            <person name="Jeong J.-H."/>
            <person name="Kim D."/>
            <person name="Kim S."/>
            <person name="Ryu S."/>
            <person name="Song J.Y."/>
            <person name="Lee S.K."/>
        </authorList>
    </citation>
    <scope>NUCLEOTIDE SEQUENCE [LARGE SCALE GENOMIC DNA]</scope>
    <source>
        <tissue evidence="2">Muscle</tissue>
    </source>
</reference>
<organism evidence="2 3">
    <name type="scientific">Liparis tanakae</name>
    <name type="common">Tanaka's snailfish</name>
    <dbReference type="NCBI Taxonomy" id="230148"/>
    <lineage>
        <taxon>Eukaryota</taxon>
        <taxon>Metazoa</taxon>
        <taxon>Chordata</taxon>
        <taxon>Craniata</taxon>
        <taxon>Vertebrata</taxon>
        <taxon>Euteleostomi</taxon>
        <taxon>Actinopterygii</taxon>
        <taxon>Neopterygii</taxon>
        <taxon>Teleostei</taxon>
        <taxon>Neoteleostei</taxon>
        <taxon>Acanthomorphata</taxon>
        <taxon>Eupercaria</taxon>
        <taxon>Perciformes</taxon>
        <taxon>Cottioidei</taxon>
        <taxon>Cottales</taxon>
        <taxon>Liparidae</taxon>
        <taxon>Liparis</taxon>
    </lineage>
</organism>
<accession>A0A4Z2EX11</accession>
<sequence length="133" mass="13272">MSSRASGSVSSPAPPAAPAAPATPRWPPSSRCVRMCLRSAAGSLKLRLQKGQQHGRSPLLLAVESARLRGAAAFSRGSLVAELRGEGALRCPLASDLDVAAVAVSVGLLPVAGRTGAGGGALLLFDLKPGPAA</sequence>
<feature type="region of interest" description="Disordered" evidence="1">
    <location>
        <begin position="1"/>
        <end position="28"/>
    </location>
</feature>
<protein>
    <submittedName>
        <fullName evidence="2">Uncharacterized protein</fullName>
    </submittedName>
</protein>
<feature type="compositionally biased region" description="Low complexity" evidence="1">
    <location>
        <begin position="19"/>
        <end position="28"/>
    </location>
</feature>